<gene>
    <name evidence="1" type="ORF">QAD02_001983</name>
</gene>
<accession>A0ACC2NHW8</accession>
<dbReference type="Proteomes" id="UP001239111">
    <property type="component" value="Chromosome 3"/>
</dbReference>
<organism evidence="1 2">
    <name type="scientific">Eretmocerus hayati</name>
    <dbReference type="NCBI Taxonomy" id="131215"/>
    <lineage>
        <taxon>Eukaryota</taxon>
        <taxon>Metazoa</taxon>
        <taxon>Ecdysozoa</taxon>
        <taxon>Arthropoda</taxon>
        <taxon>Hexapoda</taxon>
        <taxon>Insecta</taxon>
        <taxon>Pterygota</taxon>
        <taxon>Neoptera</taxon>
        <taxon>Endopterygota</taxon>
        <taxon>Hymenoptera</taxon>
        <taxon>Apocrita</taxon>
        <taxon>Proctotrupomorpha</taxon>
        <taxon>Chalcidoidea</taxon>
        <taxon>Aphelinidae</taxon>
        <taxon>Aphelininae</taxon>
        <taxon>Eretmocerus</taxon>
    </lineage>
</organism>
<evidence type="ECO:0000313" key="1">
    <source>
        <dbReference type="EMBL" id="KAJ8670724.1"/>
    </source>
</evidence>
<dbReference type="EMBL" id="CM056743">
    <property type="protein sequence ID" value="KAJ8670724.1"/>
    <property type="molecule type" value="Genomic_DNA"/>
</dbReference>
<protein>
    <submittedName>
        <fullName evidence="1">Uncharacterized protein</fullName>
    </submittedName>
</protein>
<name>A0ACC2NHW8_9HYME</name>
<reference evidence="1" key="1">
    <citation type="submission" date="2023-04" db="EMBL/GenBank/DDBJ databases">
        <title>A chromosome-level genome assembly of the parasitoid wasp Eretmocerus hayati.</title>
        <authorList>
            <person name="Zhong Y."/>
            <person name="Liu S."/>
            <person name="Liu Y."/>
        </authorList>
    </citation>
    <scope>NUCLEOTIDE SEQUENCE</scope>
    <source>
        <strain evidence="1">ZJU_SS_LIU_2023</strain>
    </source>
</reference>
<keyword evidence="2" id="KW-1185">Reference proteome</keyword>
<comment type="caution">
    <text evidence="1">The sequence shown here is derived from an EMBL/GenBank/DDBJ whole genome shotgun (WGS) entry which is preliminary data.</text>
</comment>
<sequence>MRCQDHLSSIPPYSTDKTSLFAGNIPFTDCLIVVYDTETTGLLALDVIVQLAAACGKDESNVYITLSKDMSPEASEVTGITLLNGDMYSDGKKDITVSARDALVKFLYFLKSLGKPCILVAHNGTSLPIFKSLLPDRLKCEPKESFKQTDLVAECLDPNDILEAHNALNVVIMLQKLLHELSKGDTATVLNHTNSFAEVENRKKKNETTKENKISMVGIDISNHMKGKISNAGINLAILREAYKNGGYDALQILYLVKMFVENLVLRQRKP</sequence>
<proteinExistence type="predicted"/>
<evidence type="ECO:0000313" key="2">
    <source>
        <dbReference type="Proteomes" id="UP001239111"/>
    </source>
</evidence>